<feature type="binding site" description="via carbamate group" evidence="15">
    <location>
        <position position="127"/>
    </location>
    <ligand>
        <name>Mg(2+)</name>
        <dbReference type="ChEBI" id="CHEBI:18420"/>
    </ligand>
</feature>
<evidence type="ECO:0000256" key="9">
    <source>
        <dbReference type="ARBA" id="ARBA00023239"/>
    </source>
</evidence>
<reference evidence="18 19" key="1">
    <citation type="submission" date="2018-06" db="EMBL/GenBank/DDBJ databases">
        <title>Extensive metabolic versatility and redundancy in microbially diverse, dynamic hydrothermal sediments.</title>
        <authorList>
            <person name="Dombrowski N."/>
            <person name="Teske A."/>
            <person name="Baker B.J."/>
        </authorList>
    </citation>
    <scope>NUCLEOTIDE SEQUENCE [LARGE SCALE GENOMIC DNA]</scope>
    <source>
        <strain evidence="18">B66_G16</strain>
    </source>
</reference>
<evidence type="ECO:0000259" key="16">
    <source>
        <dbReference type="Pfam" id="PF00920"/>
    </source>
</evidence>
<keyword evidence="7 15" id="KW-0408">Iron</keyword>
<dbReference type="UniPathway" id="UPA00047">
    <property type="reaction ID" value="UER00057"/>
</dbReference>
<feature type="domain" description="Dihydroxy-acid/6-phosphogluconate dehydratase C-terminal" evidence="17">
    <location>
        <begin position="364"/>
        <end position="552"/>
    </location>
</feature>
<dbReference type="GO" id="GO:0051537">
    <property type="term" value="F:2 iron, 2 sulfur cluster binding"/>
    <property type="evidence" value="ECO:0007669"/>
    <property type="project" value="UniProtKB-UniRule"/>
</dbReference>
<dbReference type="HAMAP" id="MF_00012">
    <property type="entry name" value="IlvD"/>
    <property type="match status" value="1"/>
</dbReference>
<evidence type="ECO:0000259" key="17">
    <source>
        <dbReference type="Pfam" id="PF24877"/>
    </source>
</evidence>
<name>A0A497EL09_9CREN</name>
<dbReference type="InterPro" id="IPR000581">
    <property type="entry name" value="ILV_EDD_N"/>
</dbReference>
<feature type="active site" description="Proton acceptor" evidence="15">
    <location>
        <position position="472"/>
    </location>
</feature>
<dbReference type="GO" id="GO:0005829">
    <property type="term" value="C:cytosol"/>
    <property type="evidence" value="ECO:0007669"/>
    <property type="project" value="TreeGrafter"/>
</dbReference>
<evidence type="ECO:0000256" key="2">
    <source>
        <dbReference type="ARBA" id="ARBA00006486"/>
    </source>
</evidence>
<evidence type="ECO:0000256" key="13">
    <source>
        <dbReference type="ARBA" id="ARBA00029437"/>
    </source>
</evidence>
<feature type="binding site" evidence="15">
    <location>
        <position position="126"/>
    </location>
    <ligand>
        <name>Mg(2+)</name>
        <dbReference type="ChEBI" id="CHEBI:18420"/>
    </ligand>
</feature>
<evidence type="ECO:0000256" key="6">
    <source>
        <dbReference type="ARBA" id="ARBA00022842"/>
    </source>
</evidence>
<dbReference type="Proteomes" id="UP000278475">
    <property type="component" value="Unassembled WGS sequence"/>
</dbReference>
<organism evidence="18 19">
    <name type="scientific">Thermoproteota archaeon</name>
    <dbReference type="NCBI Taxonomy" id="2056631"/>
    <lineage>
        <taxon>Archaea</taxon>
        <taxon>Thermoproteota</taxon>
    </lineage>
</organism>
<comment type="catalytic activity">
    <reaction evidence="15">
        <text>(2R,3R)-2,3-dihydroxy-3-methylpentanoate = (S)-3-methyl-2-oxopentanoate + H2O</text>
        <dbReference type="Rhea" id="RHEA:27694"/>
        <dbReference type="ChEBI" id="CHEBI:15377"/>
        <dbReference type="ChEBI" id="CHEBI:35146"/>
        <dbReference type="ChEBI" id="CHEBI:49258"/>
        <dbReference type="EC" id="4.2.1.9"/>
    </reaction>
</comment>
<dbReference type="InterPro" id="IPR004404">
    <property type="entry name" value="DihydroxyA_deHydtase"/>
</dbReference>
<comment type="pathway">
    <text evidence="13 15">Amino-acid biosynthesis; L-isoleucine biosynthesis; L-isoleucine from 2-oxobutanoate: step 3/4.</text>
</comment>
<keyword evidence="3 15" id="KW-0028">Amino-acid biosynthesis</keyword>
<keyword evidence="6 15" id="KW-0460">Magnesium</keyword>
<evidence type="ECO:0000256" key="1">
    <source>
        <dbReference type="ARBA" id="ARBA00001946"/>
    </source>
</evidence>
<feature type="binding site" evidence="15">
    <location>
        <position position="446"/>
    </location>
    <ligand>
        <name>Mg(2+)</name>
        <dbReference type="ChEBI" id="CHEBI:18420"/>
    </ligand>
</feature>
<dbReference type="SUPFAM" id="SSF52016">
    <property type="entry name" value="LeuD/IlvD-like"/>
    <property type="match status" value="1"/>
</dbReference>
<evidence type="ECO:0000256" key="5">
    <source>
        <dbReference type="ARBA" id="ARBA00022723"/>
    </source>
</evidence>
<keyword evidence="9 15" id="KW-0456">Lyase</keyword>
<dbReference type="NCBIfam" id="NF002068">
    <property type="entry name" value="PRK00911.1"/>
    <property type="match status" value="1"/>
</dbReference>
<dbReference type="SUPFAM" id="SSF143975">
    <property type="entry name" value="IlvD/EDD N-terminal domain-like"/>
    <property type="match status" value="1"/>
</dbReference>
<proteinExistence type="inferred from homology"/>
<dbReference type="PROSITE" id="PS00886">
    <property type="entry name" value="ILVD_EDD_1"/>
    <property type="match status" value="1"/>
</dbReference>
<dbReference type="EC" id="4.2.1.9" evidence="14 15"/>
<dbReference type="PANTHER" id="PTHR43661">
    <property type="entry name" value="D-XYLONATE DEHYDRATASE"/>
    <property type="match status" value="1"/>
</dbReference>
<dbReference type="FunFam" id="3.50.30.80:FF:000001">
    <property type="entry name" value="Dihydroxy-acid dehydratase"/>
    <property type="match status" value="1"/>
</dbReference>
<comment type="cofactor">
    <cofactor evidence="15">
        <name>[2Fe-2S] cluster</name>
        <dbReference type="ChEBI" id="CHEBI:190135"/>
    </cofactor>
    <text evidence="15">Binds 1 [2Fe-2S] cluster per subunit. This cluster acts as a Lewis acid cofactor.</text>
</comment>
<keyword evidence="5 15" id="KW-0479">Metal-binding</keyword>
<evidence type="ECO:0000256" key="7">
    <source>
        <dbReference type="ARBA" id="ARBA00023004"/>
    </source>
</evidence>
<dbReference type="InterPro" id="IPR020558">
    <property type="entry name" value="DiOHA_6PGluconate_deHydtase_CS"/>
</dbReference>
<dbReference type="PROSITE" id="PS00887">
    <property type="entry name" value="ILVD_EDD_2"/>
    <property type="match status" value="1"/>
</dbReference>
<evidence type="ECO:0000256" key="3">
    <source>
        <dbReference type="ARBA" id="ARBA00022605"/>
    </source>
</evidence>
<dbReference type="PANTHER" id="PTHR43661:SF3">
    <property type="entry name" value="D-XYLONATE DEHYDRATASE YAGF-RELATED"/>
    <property type="match status" value="1"/>
</dbReference>
<accession>A0A497EL09</accession>
<evidence type="ECO:0000256" key="10">
    <source>
        <dbReference type="ARBA" id="ARBA00023304"/>
    </source>
</evidence>
<keyword evidence="4 15" id="KW-0001">2Fe-2S</keyword>
<evidence type="ECO:0000256" key="4">
    <source>
        <dbReference type="ARBA" id="ARBA00022714"/>
    </source>
</evidence>
<dbReference type="Pfam" id="PF24877">
    <property type="entry name" value="ILV_EDD_C"/>
    <property type="match status" value="1"/>
</dbReference>
<evidence type="ECO:0000256" key="15">
    <source>
        <dbReference type="HAMAP-Rule" id="MF_00012"/>
    </source>
</evidence>
<comment type="caution">
    <text evidence="15">Lacks conserved residue(s) required for the propagation of feature annotation.</text>
</comment>
<feature type="binding site" evidence="15">
    <location>
        <position position="84"/>
    </location>
    <ligand>
        <name>Mg(2+)</name>
        <dbReference type="ChEBI" id="CHEBI:18420"/>
    </ligand>
</feature>
<evidence type="ECO:0000256" key="8">
    <source>
        <dbReference type="ARBA" id="ARBA00023014"/>
    </source>
</evidence>
<dbReference type="Pfam" id="PF00920">
    <property type="entry name" value="ILVD_EDD_N"/>
    <property type="match status" value="1"/>
</dbReference>
<evidence type="ECO:0000256" key="12">
    <source>
        <dbReference type="ARBA" id="ARBA00029436"/>
    </source>
</evidence>
<dbReference type="GO" id="GO:0009099">
    <property type="term" value="P:L-valine biosynthetic process"/>
    <property type="evidence" value="ECO:0007669"/>
    <property type="project" value="UniProtKB-UniRule"/>
</dbReference>
<dbReference type="AlphaFoldDB" id="A0A497EL09"/>
<dbReference type="NCBIfam" id="TIGR00110">
    <property type="entry name" value="ilvD"/>
    <property type="match status" value="1"/>
</dbReference>
<dbReference type="InterPro" id="IPR042096">
    <property type="entry name" value="Dihydro-acid_dehy_C"/>
</dbReference>
<feature type="modified residue" description="N6-carboxylysine" evidence="15">
    <location>
        <position position="127"/>
    </location>
</feature>
<dbReference type="EMBL" id="QMQV01000154">
    <property type="protein sequence ID" value="RLE47035.1"/>
    <property type="molecule type" value="Genomic_DNA"/>
</dbReference>
<keyword evidence="8 15" id="KW-0411">Iron-sulfur</keyword>
<comment type="function">
    <text evidence="15">Functions in the biosynthesis of branched-chain amino acids. Catalyzes the dehydration of (2R,3R)-2,3-dihydroxy-3-methylpentanoate (2,3-dihydroxy-3-methylvalerate) into 2-oxo-3-methylpentanoate (2-oxo-3-methylvalerate) and of (2R)-2,3-dihydroxy-3-methylbutanoate (2,3-dihydroxyisovalerate) into 2-oxo-3-methylbutanoate (2-oxoisovalerate), the penultimate precursor to L-isoleucine and L-valine, respectively.</text>
</comment>
<evidence type="ECO:0000313" key="19">
    <source>
        <dbReference type="Proteomes" id="UP000278475"/>
    </source>
</evidence>
<comment type="similarity">
    <text evidence="2 15">Belongs to the IlvD/Edd family.</text>
</comment>
<comment type="cofactor">
    <cofactor evidence="1 15">
        <name>Mg(2+)</name>
        <dbReference type="ChEBI" id="CHEBI:18420"/>
    </cofactor>
</comment>
<dbReference type="GO" id="GO:0009097">
    <property type="term" value="P:isoleucine biosynthetic process"/>
    <property type="evidence" value="ECO:0007669"/>
    <property type="project" value="UniProtKB-UniRule"/>
</dbReference>
<gene>
    <name evidence="15 18" type="primary">ilvD</name>
    <name evidence="18" type="ORF">DRJ31_09420</name>
</gene>
<feature type="domain" description="Dihydroxy-acid/6-phosphogluconate dehydratase N-terminal" evidence="16">
    <location>
        <begin position="37"/>
        <end position="354"/>
    </location>
</feature>
<comment type="catalytic activity">
    <reaction evidence="11">
        <text>(2R)-2,3-dihydroxy-3-methylbutanoate = 3-methyl-2-oxobutanoate + H2O</text>
        <dbReference type="Rhea" id="RHEA:24809"/>
        <dbReference type="ChEBI" id="CHEBI:11851"/>
        <dbReference type="ChEBI" id="CHEBI:15377"/>
        <dbReference type="ChEBI" id="CHEBI:49072"/>
        <dbReference type="EC" id="4.2.1.9"/>
    </reaction>
    <physiologicalReaction direction="left-to-right" evidence="11">
        <dbReference type="Rhea" id="RHEA:24810"/>
    </physiologicalReaction>
</comment>
<evidence type="ECO:0000256" key="14">
    <source>
        <dbReference type="ARBA" id="ARBA00029490"/>
    </source>
</evidence>
<evidence type="ECO:0000256" key="11">
    <source>
        <dbReference type="ARBA" id="ARBA00029304"/>
    </source>
</evidence>
<sequence length="556" mass="59278">MSKDLKPRSFEVTEGIVRAPHRALFKALGLTDDELSRPIIGIANSWNEVVPGHIHLKSVADAVKAGVRLAGGTPLEFNTIAICDGIAMGHEGMRSPLISREIVADSIELMFNAYKFDGMVFVCSCDKIEPGMLMAAARINVPSIFVTGGAMLCGFYKGRKLGLEDIFEAIGEYTSGRLSYEEFKEIEERTCPGPGSCAGLYTANTMAVLIEALGMTLPGGGTIPAVDARRLRLAKEAGKRIVEMVKEDLTPRKILTYESFLNAIAVDVALGGSTNAILHLMAIAREADVNLSLNDFDQVSRKTPHLVAMMPGGDVSVEELDRAGGVQAVMKRLASRGLIDTNALTVNGKTVGENLEKAVIYDEEIIKPVEKPIRPTGALAILWGNLAPKGAVIKTAGLRKLSFKGPAKVFDCEEDAVKAALSGAISKGDVVVVRYEGPKGGPGMREMLTLTAILVGKGLGEDVALITDGRFSGATRGLMVGHVSPEAAEGGPIGVLRDGDVIEIDVEARKISVELSEDELSRRLSQFKPKEKPLKGVFARYAKMVSSAADGAVYKA</sequence>
<comment type="pathway">
    <text evidence="12 15">Amino-acid biosynthesis; L-valine biosynthesis; L-valine from pyruvate: step 3/4.</text>
</comment>
<dbReference type="GO" id="GO:0004160">
    <property type="term" value="F:dihydroxy-acid dehydratase activity"/>
    <property type="evidence" value="ECO:0007669"/>
    <property type="project" value="UniProtKB-UniRule"/>
</dbReference>
<evidence type="ECO:0000313" key="18">
    <source>
        <dbReference type="EMBL" id="RLE47035.1"/>
    </source>
</evidence>
<dbReference type="GO" id="GO:0000287">
    <property type="term" value="F:magnesium ion binding"/>
    <property type="evidence" value="ECO:0007669"/>
    <property type="project" value="UniProtKB-UniRule"/>
</dbReference>
<keyword evidence="10 15" id="KW-0100">Branched-chain amino acid biosynthesis</keyword>
<dbReference type="InterPro" id="IPR056740">
    <property type="entry name" value="ILV_EDD_C"/>
</dbReference>
<dbReference type="Gene3D" id="3.50.30.80">
    <property type="entry name" value="IlvD/EDD C-terminal domain-like"/>
    <property type="match status" value="1"/>
</dbReference>
<dbReference type="UniPathway" id="UPA00049">
    <property type="reaction ID" value="UER00061"/>
</dbReference>
<dbReference type="InterPro" id="IPR037237">
    <property type="entry name" value="IlvD/EDD_N"/>
</dbReference>
<comment type="caution">
    <text evidence="18">The sequence shown here is derived from an EMBL/GenBank/DDBJ whole genome shotgun (WGS) entry which is preliminary data.</text>
</comment>
<comment type="subunit">
    <text evidence="15">Homodimer.</text>
</comment>
<protein>
    <recommendedName>
        <fullName evidence="14 15">Dihydroxy-acid dehydratase</fullName>
        <shortName evidence="15">DAD</shortName>
        <ecNumber evidence="14 15">4.2.1.9</ecNumber>
    </recommendedName>
</protein>